<dbReference type="Proteomes" id="UP000742460">
    <property type="component" value="Unassembled WGS sequence"/>
</dbReference>
<dbReference type="InterPro" id="IPR006619">
    <property type="entry name" value="PGRP_domain_met/bac"/>
</dbReference>
<protein>
    <submittedName>
        <fullName evidence="5">S-layer homology domain-containing protein</fullName>
    </submittedName>
</protein>
<dbReference type="Gene3D" id="3.40.80.10">
    <property type="entry name" value="Peptidoglycan recognition protein-like"/>
    <property type="match status" value="1"/>
</dbReference>
<accession>A0A921MVR1</accession>
<dbReference type="PANTHER" id="PTHR11022">
    <property type="entry name" value="PEPTIDOGLYCAN RECOGNITION PROTEIN"/>
    <property type="match status" value="1"/>
</dbReference>
<feature type="domain" description="SLH" evidence="4">
    <location>
        <begin position="622"/>
        <end position="680"/>
    </location>
</feature>
<comment type="similarity">
    <text evidence="1">Belongs to the N-acetylmuramoyl-L-alanine amidase 2 family.</text>
</comment>
<dbReference type="EMBL" id="DYUE01000156">
    <property type="protein sequence ID" value="HJG91413.1"/>
    <property type="molecule type" value="Genomic_DNA"/>
</dbReference>
<dbReference type="Pfam" id="PF00395">
    <property type="entry name" value="SLH"/>
    <property type="match status" value="3"/>
</dbReference>
<feature type="chain" id="PRO_5037157471" evidence="3">
    <location>
        <begin position="45"/>
        <end position="680"/>
    </location>
</feature>
<reference evidence="5" key="2">
    <citation type="submission" date="2021-09" db="EMBL/GenBank/DDBJ databases">
        <authorList>
            <person name="Gilroy R."/>
        </authorList>
    </citation>
    <scope>NUCLEOTIDE SEQUENCE</scope>
    <source>
        <strain evidence="5">ChiGjej5B5-22894</strain>
    </source>
</reference>
<dbReference type="AlphaFoldDB" id="A0A921MVR1"/>
<feature type="region of interest" description="Disordered" evidence="2">
    <location>
        <begin position="1"/>
        <end position="20"/>
    </location>
</feature>
<dbReference type="SUPFAM" id="SSF55846">
    <property type="entry name" value="N-acetylmuramoyl-L-alanine amidase-like"/>
    <property type="match status" value="1"/>
</dbReference>
<evidence type="ECO:0000313" key="6">
    <source>
        <dbReference type="Proteomes" id="UP000742460"/>
    </source>
</evidence>
<evidence type="ECO:0000313" key="5">
    <source>
        <dbReference type="EMBL" id="HJG91413.1"/>
    </source>
</evidence>
<evidence type="ECO:0000256" key="3">
    <source>
        <dbReference type="SAM" id="SignalP"/>
    </source>
</evidence>
<feature type="compositionally biased region" description="Low complexity" evidence="2">
    <location>
        <begin position="189"/>
        <end position="202"/>
    </location>
</feature>
<sequence length="680" mass="72514">MSKRSLPPATDAPRPSSLSRRGLLAAAAAVPAGAAVLSAAPALADPTVTGGETRIVDVPLKDVPLVEADGAEVRDLAEQPATMIAATWPADIDAPVVHARGLDHDGEWTEWLELETAEDPETGEEAAGTEASWLGVVSAVQVRAELDGADATEALTAHVVTTSATNDDDALAQSGGPSGAAPQSTQLRTASAPAATNPATPALGPGMPSYVSRASWGADESRVRGTSAANQLKAVVIHHTAGTNNYTSSQSAQIVRGILTYHTATLGWADIGYNVLVSKYGQIFEGRSGGLHRNITGAHAYGFNSGSFGISVMGDYSSTAVPRAARVAVAQLVGWKLLSTFQTSVWAKSSWTPGTGTRFTAGKTISLAKMMGHRDVNYTECPGLSLYRQFDTIRGEAQAFIDGGWKEHLNAFTKAGGASKLGTVIKSAHRTGKYTATVLTKGLVLQEGSGRATGYATPFATQWRASWGRPTNSASTRFGQTVQKFQNGNVVKTGSSVQFHNRRFIDVPTNLKFRSEIEQLASRGITEGWSDGSYRPLAPIQRDAMVAFVYRALGEPAFTPPPASPFKDMPRSRQFYKEITWAHSEKIVEGWPDGTFRPTASVERGAVAAFLYRASEATATSTSNKFSDVPSRHQFGKEITWLVSQGITNGWPDGTFRPVDPINRDAMAAFMIRWMKQRGL</sequence>
<organism evidence="5 6">
    <name type="scientific">Brachybacterium massiliense</name>
    <dbReference type="NCBI Taxonomy" id="1755098"/>
    <lineage>
        <taxon>Bacteria</taxon>
        <taxon>Bacillati</taxon>
        <taxon>Actinomycetota</taxon>
        <taxon>Actinomycetes</taxon>
        <taxon>Micrococcales</taxon>
        <taxon>Dermabacteraceae</taxon>
        <taxon>Brachybacterium</taxon>
    </lineage>
</organism>
<dbReference type="GO" id="GO:0009253">
    <property type="term" value="P:peptidoglycan catabolic process"/>
    <property type="evidence" value="ECO:0007669"/>
    <property type="project" value="InterPro"/>
</dbReference>
<dbReference type="PROSITE" id="PS51318">
    <property type="entry name" value="TAT"/>
    <property type="match status" value="1"/>
</dbReference>
<dbReference type="Pfam" id="PF01510">
    <property type="entry name" value="Amidase_2"/>
    <property type="match status" value="1"/>
</dbReference>
<dbReference type="PANTHER" id="PTHR11022:SF41">
    <property type="entry name" value="PEPTIDOGLYCAN-RECOGNITION PROTEIN LC-RELATED"/>
    <property type="match status" value="1"/>
</dbReference>
<evidence type="ECO:0000256" key="1">
    <source>
        <dbReference type="ARBA" id="ARBA00007553"/>
    </source>
</evidence>
<dbReference type="SMART" id="SM00644">
    <property type="entry name" value="Ami_2"/>
    <property type="match status" value="1"/>
</dbReference>
<feature type="domain" description="SLH" evidence="4">
    <location>
        <begin position="500"/>
        <end position="563"/>
    </location>
</feature>
<feature type="domain" description="SLH" evidence="4">
    <location>
        <begin position="565"/>
        <end position="621"/>
    </location>
</feature>
<feature type="region of interest" description="Disordered" evidence="2">
    <location>
        <begin position="166"/>
        <end position="207"/>
    </location>
</feature>
<dbReference type="InterPro" id="IPR006311">
    <property type="entry name" value="TAT_signal"/>
</dbReference>
<dbReference type="InterPro" id="IPR036505">
    <property type="entry name" value="Amidase/PGRP_sf"/>
</dbReference>
<proteinExistence type="inferred from homology"/>
<dbReference type="SMART" id="SM00701">
    <property type="entry name" value="PGRP"/>
    <property type="match status" value="1"/>
</dbReference>
<dbReference type="CDD" id="cd06583">
    <property type="entry name" value="PGRP"/>
    <property type="match status" value="1"/>
</dbReference>
<dbReference type="PROSITE" id="PS51272">
    <property type="entry name" value="SLH"/>
    <property type="match status" value="3"/>
</dbReference>
<dbReference type="InterPro" id="IPR002502">
    <property type="entry name" value="Amidase_domain"/>
</dbReference>
<dbReference type="InterPro" id="IPR015510">
    <property type="entry name" value="PGRP"/>
</dbReference>
<feature type="signal peptide" evidence="3">
    <location>
        <begin position="1"/>
        <end position="44"/>
    </location>
</feature>
<gene>
    <name evidence="5" type="ORF">K8V81_06780</name>
</gene>
<dbReference type="InterPro" id="IPR001119">
    <property type="entry name" value="SLH_dom"/>
</dbReference>
<dbReference type="GO" id="GO:0008270">
    <property type="term" value="F:zinc ion binding"/>
    <property type="evidence" value="ECO:0007669"/>
    <property type="project" value="InterPro"/>
</dbReference>
<comment type="caution">
    <text evidence="5">The sequence shown here is derived from an EMBL/GenBank/DDBJ whole genome shotgun (WGS) entry which is preliminary data.</text>
</comment>
<evidence type="ECO:0000256" key="2">
    <source>
        <dbReference type="SAM" id="MobiDB-lite"/>
    </source>
</evidence>
<evidence type="ECO:0000259" key="4">
    <source>
        <dbReference type="PROSITE" id="PS51272"/>
    </source>
</evidence>
<keyword evidence="3" id="KW-0732">Signal</keyword>
<reference evidence="5" key="1">
    <citation type="journal article" date="2021" name="PeerJ">
        <title>Extensive microbial diversity within the chicken gut microbiome revealed by metagenomics and culture.</title>
        <authorList>
            <person name="Gilroy R."/>
            <person name="Ravi A."/>
            <person name="Getino M."/>
            <person name="Pursley I."/>
            <person name="Horton D.L."/>
            <person name="Alikhan N.F."/>
            <person name="Baker D."/>
            <person name="Gharbi K."/>
            <person name="Hall N."/>
            <person name="Watson M."/>
            <person name="Adriaenssens E.M."/>
            <person name="Foster-Nyarko E."/>
            <person name="Jarju S."/>
            <person name="Secka A."/>
            <person name="Antonio M."/>
            <person name="Oren A."/>
            <person name="Chaudhuri R.R."/>
            <person name="La Ragione R."/>
            <person name="Hildebrand F."/>
            <person name="Pallen M.J."/>
        </authorList>
    </citation>
    <scope>NUCLEOTIDE SEQUENCE</scope>
    <source>
        <strain evidence="5">ChiGjej5B5-22894</strain>
    </source>
</reference>
<name>A0A921MVR1_9MICO</name>
<dbReference type="GO" id="GO:0008745">
    <property type="term" value="F:N-acetylmuramoyl-L-alanine amidase activity"/>
    <property type="evidence" value="ECO:0007669"/>
    <property type="project" value="InterPro"/>
</dbReference>